<reference evidence="2 3" key="1">
    <citation type="submission" date="2012-06" db="EMBL/GenBank/DDBJ databases">
        <title>Finished chromosome of genome of Oscillatoria acuminata PCC 6304.</title>
        <authorList>
            <consortium name="US DOE Joint Genome Institute"/>
            <person name="Gugger M."/>
            <person name="Coursin T."/>
            <person name="Rippka R."/>
            <person name="Tandeau De Marsac N."/>
            <person name="Huntemann M."/>
            <person name="Wei C.-L."/>
            <person name="Han J."/>
            <person name="Detter J.C."/>
            <person name="Han C."/>
            <person name="Tapia R."/>
            <person name="Davenport K."/>
            <person name="Daligault H."/>
            <person name="Erkkila T."/>
            <person name="Gu W."/>
            <person name="Munk A.C.C."/>
            <person name="Teshima H."/>
            <person name="Xu Y."/>
            <person name="Chain P."/>
            <person name="Chen A."/>
            <person name="Krypides N."/>
            <person name="Mavromatis K."/>
            <person name="Markowitz V."/>
            <person name="Szeto E."/>
            <person name="Ivanova N."/>
            <person name="Mikhailova N."/>
            <person name="Ovchinnikova G."/>
            <person name="Pagani I."/>
            <person name="Pati A."/>
            <person name="Goodwin L."/>
            <person name="Peters L."/>
            <person name="Pitluck S."/>
            <person name="Woyke T."/>
            <person name="Kerfeld C."/>
        </authorList>
    </citation>
    <scope>NUCLEOTIDE SEQUENCE [LARGE SCALE GENOMIC DNA]</scope>
    <source>
        <strain evidence="2 3">PCC 6304</strain>
    </source>
</reference>
<evidence type="ECO:0000256" key="1">
    <source>
        <dbReference type="SAM" id="Phobius"/>
    </source>
</evidence>
<feature type="transmembrane region" description="Helical" evidence="1">
    <location>
        <begin position="6"/>
        <end position="25"/>
    </location>
</feature>
<keyword evidence="1" id="KW-0812">Transmembrane</keyword>
<evidence type="ECO:0000313" key="2">
    <source>
        <dbReference type="EMBL" id="AFY84821.1"/>
    </source>
</evidence>
<gene>
    <name evidence="2" type="ORF">Oscil6304_5332</name>
</gene>
<dbReference type="EMBL" id="CP003607">
    <property type="protein sequence ID" value="AFY84821.1"/>
    <property type="molecule type" value="Genomic_DNA"/>
</dbReference>
<protein>
    <submittedName>
        <fullName evidence="2">Uncharacterized protein</fullName>
    </submittedName>
</protein>
<dbReference type="HOGENOM" id="CLU_214541_0_0_3"/>
<evidence type="ECO:0000313" key="3">
    <source>
        <dbReference type="Proteomes" id="UP000010367"/>
    </source>
</evidence>
<dbReference type="InParanoid" id="K9TRQ7"/>
<dbReference type="KEGG" id="oac:Oscil6304_5332"/>
<dbReference type="AlphaFoldDB" id="K9TRQ7"/>
<sequence length="35" mass="3944">MQHDWLVFIACMGALIVYLGFSALTEMGTKWPGKK</sequence>
<keyword evidence="3" id="KW-1185">Reference proteome</keyword>
<accession>K9TRQ7</accession>
<keyword evidence="1" id="KW-1133">Transmembrane helix</keyword>
<keyword evidence="1" id="KW-0472">Membrane</keyword>
<name>K9TRQ7_9CYAN</name>
<dbReference type="Proteomes" id="UP000010367">
    <property type="component" value="Chromosome"/>
</dbReference>
<organism evidence="2 3">
    <name type="scientific">Oscillatoria acuminata PCC 6304</name>
    <dbReference type="NCBI Taxonomy" id="56110"/>
    <lineage>
        <taxon>Bacteria</taxon>
        <taxon>Bacillati</taxon>
        <taxon>Cyanobacteriota</taxon>
        <taxon>Cyanophyceae</taxon>
        <taxon>Oscillatoriophycideae</taxon>
        <taxon>Oscillatoriales</taxon>
        <taxon>Oscillatoriaceae</taxon>
        <taxon>Oscillatoria</taxon>
    </lineage>
</organism>
<proteinExistence type="predicted"/>